<gene>
    <name evidence="1" type="ORF">PLOB_00040620</name>
</gene>
<name>A0ABN8PA58_9CNID</name>
<sequence>SCPSSKLCKQAGRNDRHFLSQCTYLTAEDRAFLAKARLTSCLDDEDDPTDSDFFCSPVVEDFASSPHSLARVVSRRVSTKQSPHFNAFFHHHSLKVTLDAGAENSMIKASVARSIDAPIVKTSQQALQADGVTPLVSSPTTVVLPGEYLELSLPPNIDPDCTLAIEARTDAPSNKYSKGSQLWPQPQIVDAVASRVRLVNDTVEPRTVRRHGHLCQARHTTAVVPTSPVGPHP</sequence>
<dbReference type="EMBL" id="CALNXK010000062">
    <property type="protein sequence ID" value="CAH3139319.1"/>
    <property type="molecule type" value="Genomic_DNA"/>
</dbReference>
<evidence type="ECO:0000313" key="2">
    <source>
        <dbReference type="Proteomes" id="UP001159405"/>
    </source>
</evidence>
<accession>A0ABN8PA58</accession>
<dbReference type="Proteomes" id="UP001159405">
    <property type="component" value="Unassembled WGS sequence"/>
</dbReference>
<proteinExistence type="predicted"/>
<keyword evidence="2" id="KW-1185">Reference proteome</keyword>
<reference evidence="1 2" key="1">
    <citation type="submission" date="2022-05" db="EMBL/GenBank/DDBJ databases">
        <authorList>
            <consortium name="Genoscope - CEA"/>
            <person name="William W."/>
        </authorList>
    </citation>
    <scope>NUCLEOTIDE SEQUENCE [LARGE SCALE GENOMIC DNA]</scope>
</reference>
<comment type="caution">
    <text evidence="1">The sequence shown here is derived from an EMBL/GenBank/DDBJ whole genome shotgun (WGS) entry which is preliminary data.</text>
</comment>
<feature type="non-terminal residue" evidence="1">
    <location>
        <position position="233"/>
    </location>
</feature>
<feature type="non-terminal residue" evidence="1">
    <location>
        <position position="1"/>
    </location>
</feature>
<organism evidence="1 2">
    <name type="scientific">Porites lobata</name>
    <dbReference type="NCBI Taxonomy" id="104759"/>
    <lineage>
        <taxon>Eukaryota</taxon>
        <taxon>Metazoa</taxon>
        <taxon>Cnidaria</taxon>
        <taxon>Anthozoa</taxon>
        <taxon>Hexacorallia</taxon>
        <taxon>Scleractinia</taxon>
        <taxon>Fungiina</taxon>
        <taxon>Poritidae</taxon>
        <taxon>Porites</taxon>
    </lineage>
</organism>
<protein>
    <submittedName>
        <fullName evidence="1">Uncharacterized protein</fullName>
    </submittedName>
</protein>
<evidence type="ECO:0000313" key="1">
    <source>
        <dbReference type="EMBL" id="CAH3139319.1"/>
    </source>
</evidence>